<keyword evidence="2" id="KW-1185">Reference proteome</keyword>
<accession>A0ABY7EVI6</accession>
<name>A0ABY7EVI6_MYAAR</name>
<evidence type="ECO:0000313" key="2">
    <source>
        <dbReference type="Proteomes" id="UP001164746"/>
    </source>
</evidence>
<proteinExistence type="predicted"/>
<dbReference type="EMBL" id="CP111020">
    <property type="protein sequence ID" value="WAR13972.1"/>
    <property type="molecule type" value="Genomic_DNA"/>
</dbReference>
<dbReference type="Proteomes" id="UP001164746">
    <property type="component" value="Chromosome 9"/>
</dbReference>
<evidence type="ECO:0000313" key="1">
    <source>
        <dbReference type="EMBL" id="WAR13972.1"/>
    </source>
</evidence>
<protein>
    <submittedName>
        <fullName evidence="1">Uncharacterized protein</fullName>
    </submittedName>
</protein>
<gene>
    <name evidence="1" type="ORF">MAR_004077</name>
</gene>
<reference evidence="1" key="1">
    <citation type="submission" date="2022-11" db="EMBL/GenBank/DDBJ databases">
        <title>Centuries of genome instability and evolution in soft-shell clam transmissible cancer (bioRxiv).</title>
        <authorList>
            <person name="Hart S.F.M."/>
            <person name="Yonemitsu M.A."/>
            <person name="Giersch R.M."/>
            <person name="Beal B.F."/>
            <person name="Arriagada G."/>
            <person name="Davis B.W."/>
            <person name="Ostrander E.A."/>
            <person name="Goff S.P."/>
            <person name="Metzger M.J."/>
        </authorList>
    </citation>
    <scope>NUCLEOTIDE SEQUENCE</scope>
    <source>
        <strain evidence="1">MELC-2E11</strain>
        <tissue evidence="1">Siphon/mantle</tissue>
    </source>
</reference>
<organism evidence="1 2">
    <name type="scientific">Mya arenaria</name>
    <name type="common">Soft-shell clam</name>
    <dbReference type="NCBI Taxonomy" id="6604"/>
    <lineage>
        <taxon>Eukaryota</taxon>
        <taxon>Metazoa</taxon>
        <taxon>Spiralia</taxon>
        <taxon>Lophotrochozoa</taxon>
        <taxon>Mollusca</taxon>
        <taxon>Bivalvia</taxon>
        <taxon>Autobranchia</taxon>
        <taxon>Heteroconchia</taxon>
        <taxon>Euheterodonta</taxon>
        <taxon>Imparidentia</taxon>
        <taxon>Neoheterodontei</taxon>
        <taxon>Myida</taxon>
        <taxon>Myoidea</taxon>
        <taxon>Myidae</taxon>
        <taxon>Mya</taxon>
    </lineage>
</organism>
<sequence>MNVYREREISAGRVVEKFKFANQQNGRLAFVFKRNNTRALNKSRGPGISPGNYGCMTRLFSGGKPMTRDKIAGLVRDEELVYSRAFDLPWADESELEDDYFD</sequence>